<dbReference type="Proteomes" id="UP000430692">
    <property type="component" value="Unassembled WGS sequence"/>
</dbReference>
<protein>
    <submittedName>
        <fullName evidence="1">Uncharacterized protein</fullName>
    </submittedName>
</protein>
<name>A0A6I4W1D8_9BACL</name>
<evidence type="ECO:0000313" key="1">
    <source>
        <dbReference type="EMBL" id="MXQ54062.1"/>
    </source>
</evidence>
<sequence>MTHSSLEIVGYDGGWHGFRSGNQEWKIELPLGMFCPEESYNFPKLGVLTIFTYGQKPLLEIHPDPDGESVEIVNLKEKKFFFHPSRKYTADNAKYSDNVEVFGIKLFASGRE</sequence>
<dbReference type="EMBL" id="WUUL01000006">
    <property type="protein sequence ID" value="MXQ54062.1"/>
    <property type="molecule type" value="Genomic_DNA"/>
</dbReference>
<comment type="caution">
    <text evidence="1">The sequence shown here is derived from an EMBL/GenBank/DDBJ whole genome shotgun (WGS) entry which is preliminary data.</text>
</comment>
<organism evidence="1 2">
    <name type="scientific">Shimazuella alba</name>
    <dbReference type="NCBI Taxonomy" id="2690964"/>
    <lineage>
        <taxon>Bacteria</taxon>
        <taxon>Bacillati</taxon>
        <taxon>Bacillota</taxon>
        <taxon>Bacilli</taxon>
        <taxon>Bacillales</taxon>
        <taxon>Thermoactinomycetaceae</taxon>
        <taxon>Shimazuella</taxon>
    </lineage>
</organism>
<dbReference type="AlphaFoldDB" id="A0A6I4W1D8"/>
<keyword evidence="2" id="KW-1185">Reference proteome</keyword>
<evidence type="ECO:0000313" key="2">
    <source>
        <dbReference type="Proteomes" id="UP000430692"/>
    </source>
</evidence>
<dbReference type="RefSeq" id="WP_160801424.1">
    <property type="nucleotide sequence ID" value="NZ_WUUL01000006.1"/>
</dbReference>
<accession>A0A6I4W1D8</accession>
<gene>
    <name evidence="1" type="ORF">GSM42_10100</name>
</gene>
<proteinExistence type="predicted"/>
<reference evidence="1 2" key="1">
    <citation type="submission" date="2019-12" db="EMBL/GenBank/DDBJ databases">
        <title>Whole-genome analyses of novel actinobacteria.</title>
        <authorList>
            <person name="Sahin N."/>
            <person name="Saygin H."/>
        </authorList>
    </citation>
    <scope>NUCLEOTIDE SEQUENCE [LARGE SCALE GENOMIC DNA]</scope>
    <source>
        <strain evidence="1 2">KC615</strain>
    </source>
</reference>